<dbReference type="Proteomes" id="UP000015106">
    <property type="component" value="Chromosome 1"/>
</dbReference>
<dbReference type="AlphaFoldDB" id="A0A8R7VLB5"/>
<accession>A0A8R7VLB5</accession>
<reference evidence="1" key="2">
    <citation type="submission" date="2018-03" db="EMBL/GenBank/DDBJ databases">
        <title>The Triticum urartu genome reveals the dynamic nature of wheat genome evolution.</title>
        <authorList>
            <person name="Ling H."/>
            <person name="Ma B."/>
            <person name="Shi X."/>
            <person name="Liu H."/>
            <person name="Dong L."/>
            <person name="Sun H."/>
            <person name="Cao Y."/>
            <person name="Gao Q."/>
            <person name="Zheng S."/>
            <person name="Li Y."/>
            <person name="Yu Y."/>
            <person name="Du H."/>
            <person name="Qi M."/>
            <person name="Li Y."/>
            <person name="Yu H."/>
            <person name="Cui Y."/>
            <person name="Wang N."/>
            <person name="Chen C."/>
            <person name="Wu H."/>
            <person name="Zhao Y."/>
            <person name="Zhang J."/>
            <person name="Li Y."/>
            <person name="Zhou W."/>
            <person name="Zhang B."/>
            <person name="Hu W."/>
            <person name="Eijk M."/>
            <person name="Tang J."/>
            <person name="Witsenboer H."/>
            <person name="Zhao S."/>
            <person name="Li Z."/>
            <person name="Zhang A."/>
            <person name="Wang D."/>
            <person name="Liang C."/>
        </authorList>
    </citation>
    <scope>NUCLEOTIDE SEQUENCE [LARGE SCALE GENOMIC DNA]</scope>
    <source>
        <strain evidence="1">cv. G1812</strain>
    </source>
</reference>
<name>A0A8R7VLB5_TRIUA</name>
<evidence type="ECO:0000313" key="1">
    <source>
        <dbReference type="EnsemblPlants" id="TuG1812U0000092100.01.T01"/>
    </source>
</evidence>
<reference evidence="2" key="1">
    <citation type="journal article" date="2013" name="Nature">
        <title>Draft genome of the wheat A-genome progenitor Triticum urartu.</title>
        <authorList>
            <person name="Ling H.Q."/>
            <person name="Zhao S."/>
            <person name="Liu D."/>
            <person name="Wang J."/>
            <person name="Sun H."/>
            <person name="Zhang C."/>
            <person name="Fan H."/>
            <person name="Li D."/>
            <person name="Dong L."/>
            <person name="Tao Y."/>
            <person name="Gao C."/>
            <person name="Wu H."/>
            <person name="Li Y."/>
            <person name="Cui Y."/>
            <person name="Guo X."/>
            <person name="Zheng S."/>
            <person name="Wang B."/>
            <person name="Yu K."/>
            <person name="Liang Q."/>
            <person name="Yang W."/>
            <person name="Lou X."/>
            <person name="Chen J."/>
            <person name="Feng M."/>
            <person name="Jian J."/>
            <person name="Zhang X."/>
            <person name="Luo G."/>
            <person name="Jiang Y."/>
            <person name="Liu J."/>
            <person name="Wang Z."/>
            <person name="Sha Y."/>
            <person name="Zhang B."/>
            <person name="Wu H."/>
            <person name="Tang D."/>
            <person name="Shen Q."/>
            <person name="Xue P."/>
            <person name="Zou S."/>
            <person name="Wang X."/>
            <person name="Liu X."/>
            <person name="Wang F."/>
            <person name="Yang Y."/>
            <person name="An X."/>
            <person name="Dong Z."/>
            <person name="Zhang K."/>
            <person name="Zhang X."/>
            <person name="Luo M.C."/>
            <person name="Dvorak J."/>
            <person name="Tong Y."/>
            <person name="Wang J."/>
            <person name="Yang H."/>
            <person name="Li Z."/>
            <person name="Wang D."/>
            <person name="Zhang A."/>
            <person name="Wang J."/>
        </authorList>
    </citation>
    <scope>NUCLEOTIDE SEQUENCE</scope>
    <source>
        <strain evidence="2">cv. G1812</strain>
    </source>
</reference>
<reference evidence="1" key="3">
    <citation type="submission" date="2022-06" db="UniProtKB">
        <authorList>
            <consortium name="EnsemblPlants"/>
        </authorList>
    </citation>
    <scope>IDENTIFICATION</scope>
</reference>
<organism evidence="1 2">
    <name type="scientific">Triticum urartu</name>
    <name type="common">Red wild einkorn</name>
    <name type="synonym">Crithodium urartu</name>
    <dbReference type="NCBI Taxonomy" id="4572"/>
    <lineage>
        <taxon>Eukaryota</taxon>
        <taxon>Viridiplantae</taxon>
        <taxon>Streptophyta</taxon>
        <taxon>Embryophyta</taxon>
        <taxon>Tracheophyta</taxon>
        <taxon>Spermatophyta</taxon>
        <taxon>Magnoliopsida</taxon>
        <taxon>Liliopsida</taxon>
        <taxon>Poales</taxon>
        <taxon>Poaceae</taxon>
        <taxon>BOP clade</taxon>
        <taxon>Pooideae</taxon>
        <taxon>Triticodae</taxon>
        <taxon>Triticeae</taxon>
        <taxon>Triticinae</taxon>
        <taxon>Triticum</taxon>
    </lineage>
</organism>
<dbReference type="EnsemblPlants" id="TuG1812U0000092100.01.T01">
    <property type="protein sequence ID" value="TuG1812U0000092100.01.T01"/>
    <property type="gene ID" value="TuG1812U0000092100.01"/>
</dbReference>
<dbReference type="Gramene" id="TuG1812U0000092100.01.T01">
    <property type="protein sequence ID" value="TuG1812U0000092100.01.T01"/>
    <property type="gene ID" value="TuG1812U0000092100.01"/>
</dbReference>
<evidence type="ECO:0000313" key="2">
    <source>
        <dbReference type="Proteomes" id="UP000015106"/>
    </source>
</evidence>
<sequence>MAAPTPPVLLPSCGAADASGAPFGQEYVWPPANGRPSSASRLRRPPIPRIQPLIHARGKMAAAAGVPFVSEEAQGDTAVGAGAPQCSHSDDGQDCYCLSQLSSSFKSRTCTCPRLICYRGHVPAVATSTVVQMASITLADLCCGRQNQMLCVRVPRLTHFCSSLESGPIKLIHMVIIDVQVLQCAVVPTSFAGAYLHILQEGIIYKLGYLMVWPLLNILNPATAPGMSLS</sequence>
<proteinExistence type="predicted"/>
<keyword evidence="2" id="KW-1185">Reference proteome</keyword>
<protein>
    <submittedName>
        <fullName evidence="1">Uncharacterized protein</fullName>
    </submittedName>
</protein>